<dbReference type="AlphaFoldDB" id="A0A5N6PNX6"/>
<feature type="compositionally biased region" description="Pro residues" evidence="1">
    <location>
        <begin position="84"/>
        <end position="100"/>
    </location>
</feature>
<feature type="region of interest" description="Disordered" evidence="1">
    <location>
        <begin position="53"/>
        <end position="115"/>
    </location>
</feature>
<accession>A0A5N6PNX6</accession>
<keyword evidence="3" id="KW-1185">Reference proteome</keyword>
<feature type="compositionally biased region" description="Polar residues" evidence="1">
    <location>
        <begin position="105"/>
        <end position="114"/>
    </location>
</feature>
<sequence length="160" mass="17553">MRLAYNRLLSMILKGKTSAVCGPRLQTSFAEEVDQTPARRVFEGVCFPKTSSNQKNLFTDRSKPHLAPAHLRSRTPPSAAHLRSPPPPSAAHLRSPPPPTAAHLRSNTSPSTSEIEIEIKHITVDRRFGFRTSPPPGVSRLVYADREEEKATGGAIGREP</sequence>
<evidence type="ECO:0000313" key="3">
    <source>
        <dbReference type="Proteomes" id="UP000326396"/>
    </source>
</evidence>
<comment type="caution">
    <text evidence="2">The sequence shown here is derived from an EMBL/GenBank/DDBJ whole genome shotgun (WGS) entry which is preliminary data.</text>
</comment>
<feature type="region of interest" description="Disordered" evidence="1">
    <location>
        <begin position="127"/>
        <end position="160"/>
    </location>
</feature>
<organism evidence="2 3">
    <name type="scientific">Mikania micrantha</name>
    <name type="common">bitter vine</name>
    <dbReference type="NCBI Taxonomy" id="192012"/>
    <lineage>
        <taxon>Eukaryota</taxon>
        <taxon>Viridiplantae</taxon>
        <taxon>Streptophyta</taxon>
        <taxon>Embryophyta</taxon>
        <taxon>Tracheophyta</taxon>
        <taxon>Spermatophyta</taxon>
        <taxon>Magnoliopsida</taxon>
        <taxon>eudicotyledons</taxon>
        <taxon>Gunneridae</taxon>
        <taxon>Pentapetalae</taxon>
        <taxon>asterids</taxon>
        <taxon>campanulids</taxon>
        <taxon>Asterales</taxon>
        <taxon>Asteraceae</taxon>
        <taxon>Asteroideae</taxon>
        <taxon>Heliantheae alliance</taxon>
        <taxon>Eupatorieae</taxon>
        <taxon>Mikania</taxon>
    </lineage>
</organism>
<evidence type="ECO:0000313" key="2">
    <source>
        <dbReference type="EMBL" id="KAD6795598.1"/>
    </source>
</evidence>
<name>A0A5N6PNX6_9ASTR</name>
<proteinExistence type="predicted"/>
<dbReference type="Proteomes" id="UP000326396">
    <property type="component" value="Linkage Group LG11"/>
</dbReference>
<gene>
    <name evidence="2" type="ORF">E3N88_06494</name>
</gene>
<protein>
    <submittedName>
        <fullName evidence="2">Uncharacterized protein</fullName>
    </submittedName>
</protein>
<evidence type="ECO:0000256" key="1">
    <source>
        <dbReference type="SAM" id="MobiDB-lite"/>
    </source>
</evidence>
<dbReference type="EMBL" id="SZYD01000003">
    <property type="protein sequence ID" value="KAD6795598.1"/>
    <property type="molecule type" value="Genomic_DNA"/>
</dbReference>
<reference evidence="2 3" key="1">
    <citation type="submission" date="2019-05" db="EMBL/GenBank/DDBJ databases">
        <title>Mikania micrantha, genome provides insights into the molecular mechanism of rapid growth.</title>
        <authorList>
            <person name="Liu B."/>
        </authorList>
    </citation>
    <scope>NUCLEOTIDE SEQUENCE [LARGE SCALE GENOMIC DNA]</scope>
    <source>
        <strain evidence="2">NLD-2019</strain>
        <tissue evidence="2">Leaf</tissue>
    </source>
</reference>